<name>A0A556VX14_BAGYA</name>
<keyword evidence="7" id="KW-0805">Transcription regulation</keyword>
<dbReference type="GO" id="GO:0000981">
    <property type="term" value="F:DNA-binding transcription factor activity, RNA polymerase II-specific"/>
    <property type="evidence" value="ECO:0007669"/>
    <property type="project" value="TreeGrafter"/>
</dbReference>
<evidence type="ECO:0000256" key="4">
    <source>
        <dbReference type="ARBA" id="ARBA00022692"/>
    </source>
</evidence>
<evidence type="ECO:0000256" key="9">
    <source>
        <dbReference type="ARBA" id="ARBA00023136"/>
    </source>
</evidence>
<dbReference type="PANTHER" id="PTHR46062:SF1">
    <property type="entry name" value="LP12374P"/>
    <property type="match status" value="1"/>
</dbReference>
<evidence type="ECO:0000259" key="14">
    <source>
        <dbReference type="PROSITE" id="PS50888"/>
    </source>
</evidence>
<feature type="region of interest" description="Disordered" evidence="13">
    <location>
        <begin position="330"/>
        <end position="431"/>
    </location>
</feature>
<evidence type="ECO:0000256" key="10">
    <source>
        <dbReference type="ARBA" id="ARBA00023163"/>
    </source>
</evidence>
<dbReference type="OrthoDB" id="551633at2759"/>
<dbReference type="SUPFAM" id="SSF47459">
    <property type="entry name" value="HLH, helix-loop-helix DNA-binding domain"/>
    <property type="match status" value="1"/>
</dbReference>
<evidence type="ECO:0000256" key="13">
    <source>
        <dbReference type="SAM" id="MobiDB-lite"/>
    </source>
</evidence>
<evidence type="ECO:0000256" key="1">
    <source>
        <dbReference type="ARBA" id="ARBA00004123"/>
    </source>
</evidence>
<keyword evidence="5" id="KW-0256">Endoplasmic reticulum</keyword>
<evidence type="ECO:0000256" key="6">
    <source>
        <dbReference type="ARBA" id="ARBA00022989"/>
    </source>
</evidence>
<evidence type="ECO:0000256" key="3">
    <source>
        <dbReference type="ARBA" id="ARBA00004557"/>
    </source>
</evidence>
<dbReference type="PROSITE" id="PS50888">
    <property type="entry name" value="BHLH"/>
    <property type="match status" value="1"/>
</dbReference>
<dbReference type="EMBL" id="VCAZ01000402">
    <property type="protein sequence ID" value="TUN13377.1"/>
    <property type="molecule type" value="Genomic_DNA"/>
</dbReference>
<dbReference type="GO" id="GO:0012507">
    <property type="term" value="C:ER to Golgi transport vesicle membrane"/>
    <property type="evidence" value="ECO:0007669"/>
    <property type="project" value="UniProtKB-SubCell"/>
</dbReference>
<proteinExistence type="inferred from homology"/>
<dbReference type="InterPro" id="IPR011598">
    <property type="entry name" value="bHLH_dom"/>
</dbReference>
<evidence type="ECO:0000256" key="2">
    <source>
        <dbReference type="ARBA" id="ARBA00004477"/>
    </source>
</evidence>
<accession>A0A556VX14</accession>
<dbReference type="GO" id="GO:0000978">
    <property type="term" value="F:RNA polymerase II cis-regulatory region sequence-specific DNA binding"/>
    <property type="evidence" value="ECO:0007669"/>
    <property type="project" value="TreeGrafter"/>
</dbReference>
<dbReference type="AlphaFoldDB" id="A0A556VX14"/>
<feature type="compositionally biased region" description="Basic and acidic residues" evidence="13">
    <location>
        <begin position="387"/>
        <end position="401"/>
    </location>
</feature>
<organism evidence="15 16">
    <name type="scientific">Bagarius yarrelli</name>
    <name type="common">Goonch</name>
    <name type="synonym">Bagrus yarrelli</name>
    <dbReference type="NCBI Taxonomy" id="175774"/>
    <lineage>
        <taxon>Eukaryota</taxon>
        <taxon>Metazoa</taxon>
        <taxon>Chordata</taxon>
        <taxon>Craniata</taxon>
        <taxon>Vertebrata</taxon>
        <taxon>Euteleostomi</taxon>
        <taxon>Actinopterygii</taxon>
        <taxon>Neopterygii</taxon>
        <taxon>Teleostei</taxon>
        <taxon>Ostariophysi</taxon>
        <taxon>Siluriformes</taxon>
        <taxon>Sisoridae</taxon>
        <taxon>Sisorinae</taxon>
        <taxon>Bagarius</taxon>
    </lineage>
</organism>
<keyword evidence="9" id="KW-0472">Membrane</keyword>
<evidence type="ECO:0000256" key="11">
    <source>
        <dbReference type="ARBA" id="ARBA00023242"/>
    </source>
</evidence>
<feature type="compositionally biased region" description="Basic residues" evidence="13">
    <location>
        <begin position="376"/>
        <end position="386"/>
    </location>
</feature>
<protein>
    <submittedName>
        <fullName evidence="15">Nucleolar protein 12</fullName>
    </submittedName>
</protein>
<evidence type="ECO:0000256" key="12">
    <source>
        <dbReference type="ARBA" id="ARBA00038460"/>
    </source>
</evidence>
<keyword evidence="6" id="KW-1133">Transmembrane helix</keyword>
<evidence type="ECO:0000256" key="8">
    <source>
        <dbReference type="ARBA" id="ARBA00023125"/>
    </source>
</evidence>
<dbReference type="PANTHER" id="PTHR46062">
    <property type="entry name" value="STEROL REGULATORY ELEMENT-BINDING PROTEIN"/>
    <property type="match status" value="1"/>
</dbReference>
<evidence type="ECO:0000313" key="15">
    <source>
        <dbReference type="EMBL" id="TUN13377.1"/>
    </source>
</evidence>
<feature type="compositionally biased region" description="Polar residues" evidence="13">
    <location>
        <begin position="356"/>
        <end position="375"/>
    </location>
</feature>
<dbReference type="GO" id="GO:0005789">
    <property type="term" value="C:endoplasmic reticulum membrane"/>
    <property type="evidence" value="ECO:0007669"/>
    <property type="project" value="UniProtKB-SubCell"/>
</dbReference>
<dbReference type="Proteomes" id="UP000319801">
    <property type="component" value="Unassembled WGS sequence"/>
</dbReference>
<evidence type="ECO:0000256" key="5">
    <source>
        <dbReference type="ARBA" id="ARBA00022824"/>
    </source>
</evidence>
<keyword evidence="4" id="KW-0812">Transmembrane</keyword>
<comment type="similarity">
    <text evidence="12">Belongs to the SREBP family.</text>
</comment>
<dbReference type="Pfam" id="PF00010">
    <property type="entry name" value="HLH"/>
    <property type="match status" value="1"/>
</dbReference>
<sequence length="431" mass="47308">MTTTTTSAPVAVAMPTIHTPVQSIAISQQSRTTPLLQPRPQPQTHIQVAASSVPLQTQTIASFPVQTQTLQTQTQTVMITPTAAQQRFIQNPVICHQNPAAAFQAFGASATNFKDRLIGFDDDAKSDRNYNANCTNTNGCPGPSTCDKLPIKQLPSGPTQCPSVSRPEQNSTVAVGMGGVVKEGERRTTHNIIEKRYRSSINDKILELRDLVMGNDTKMKSEPSSPPSVGVMDRSRVLLCALTFLCVSLNPLPSLIGSDQNRLHALQATRTVFSDTPEVYRTHVNMEDADELDDVITSTTESVQFDHPNHTVTVTTISDLDLSAARLLEHRPEHQQQEGVVMNDDDDEEEKVEALTQESWKSSPVQKSLSASLHSFTKHKQKKRKGKIDGGGRRSAGDRKSSVAMGNKHRLGKTTKKQRRKRTGGKERSQD</sequence>
<feature type="domain" description="BHLH" evidence="14">
    <location>
        <begin position="185"/>
        <end position="242"/>
    </location>
</feature>
<keyword evidence="11" id="KW-0539">Nucleus</keyword>
<dbReference type="InterPro" id="IPR036638">
    <property type="entry name" value="HLH_DNA-bd_sf"/>
</dbReference>
<keyword evidence="16" id="KW-1185">Reference proteome</keyword>
<dbReference type="GO" id="GO:0005634">
    <property type="term" value="C:nucleus"/>
    <property type="evidence" value="ECO:0007669"/>
    <property type="project" value="UniProtKB-SubCell"/>
</dbReference>
<evidence type="ECO:0000256" key="7">
    <source>
        <dbReference type="ARBA" id="ARBA00023015"/>
    </source>
</evidence>
<feature type="compositionally biased region" description="Basic residues" evidence="13">
    <location>
        <begin position="407"/>
        <end position="423"/>
    </location>
</feature>
<dbReference type="Gene3D" id="4.10.280.10">
    <property type="entry name" value="Helix-loop-helix DNA-binding domain"/>
    <property type="match status" value="1"/>
</dbReference>
<comment type="caution">
    <text evidence="15">The sequence shown here is derived from an EMBL/GenBank/DDBJ whole genome shotgun (WGS) entry which is preliminary data.</text>
</comment>
<keyword evidence="10" id="KW-0804">Transcription</keyword>
<dbReference type="GO" id="GO:0046983">
    <property type="term" value="F:protein dimerization activity"/>
    <property type="evidence" value="ECO:0007669"/>
    <property type="project" value="InterPro"/>
</dbReference>
<keyword evidence="8" id="KW-0238">DNA-binding</keyword>
<evidence type="ECO:0000313" key="16">
    <source>
        <dbReference type="Proteomes" id="UP000319801"/>
    </source>
</evidence>
<reference evidence="15 16" key="1">
    <citation type="journal article" date="2019" name="Genome Biol. Evol.">
        <title>Whole-Genome Sequencing of the Giant Devil Catfish, Bagarius yarrelli.</title>
        <authorList>
            <person name="Jiang W."/>
            <person name="Lv Y."/>
            <person name="Cheng L."/>
            <person name="Yang K."/>
            <person name="Chao B."/>
            <person name="Wang X."/>
            <person name="Li Y."/>
            <person name="Pan X."/>
            <person name="You X."/>
            <person name="Zhang Y."/>
            <person name="Yang J."/>
            <person name="Li J."/>
            <person name="Zhang X."/>
            <person name="Liu S."/>
            <person name="Sun C."/>
            <person name="Yang J."/>
            <person name="Shi Q."/>
        </authorList>
    </citation>
    <scope>NUCLEOTIDE SEQUENCE [LARGE SCALE GENOMIC DNA]</scope>
    <source>
        <strain evidence="15">JWS20170419001</strain>
        <tissue evidence="15">Muscle</tissue>
    </source>
</reference>
<comment type="subcellular location">
    <subcellularLocation>
        <location evidence="3">Cytoplasmic vesicle</location>
        <location evidence="3">COPII-coated vesicle membrane</location>
        <topology evidence="3">Multi-pass membrane protein</topology>
    </subcellularLocation>
    <subcellularLocation>
        <location evidence="2">Endoplasmic reticulum membrane</location>
        <topology evidence="2">Multi-pass membrane protein</topology>
    </subcellularLocation>
    <subcellularLocation>
        <location evidence="1">Nucleus</location>
    </subcellularLocation>
</comment>
<gene>
    <name evidence="15" type="ORF">Baya_16999</name>
</gene>